<name>A0ABS1K6Z2_9MICC</name>
<gene>
    <name evidence="2" type="ORF">JJE72_17485</name>
</gene>
<keyword evidence="3" id="KW-1185">Reference proteome</keyword>
<comment type="caution">
    <text evidence="2">The sequence shown here is derived from an EMBL/GenBank/DDBJ whole genome shotgun (WGS) entry which is preliminary data.</text>
</comment>
<protein>
    <submittedName>
        <fullName evidence="2">Uncharacterized protein</fullName>
    </submittedName>
</protein>
<reference evidence="2 3" key="1">
    <citation type="submission" date="2021-01" db="EMBL/GenBank/DDBJ databases">
        <title>Genome public.</title>
        <authorList>
            <person name="Liu C."/>
            <person name="Sun Q."/>
        </authorList>
    </citation>
    <scope>NUCLEOTIDE SEQUENCE [LARGE SCALE GENOMIC DNA]</scope>
    <source>
        <strain evidence="2 3">JC656</strain>
    </source>
</reference>
<accession>A0ABS1K6Z2</accession>
<organism evidence="2 3">
    <name type="scientific">Sinomonas cellulolyticus</name>
    <dbReference type="NCBI Taxonomy" id="2801916"/>
    <lineage>
        <taxon>Bacteria</taxon>
        <taxon>Bacillati</taxon>
        <taxon>Actinomycetota</taxon>
        <taxon>Actinomycetes</taxon>
        <taxon>Micrococcales</taxon>
        <taxon>Micrococcaceae</taxon>
        <taxon>Sinomonas</taxon>
    </lineage>
</organism>
<evidence type="ECO:0000313" key="2">
    <source>
        <dbReference type="EMBL" id="MBL0707289.1"/>
    </source>
</evidence>
<dbReference type="EMBL" id="JAERRC010000046">
    <property type="protein sequence ID" value="MBL0707289.1"/>
    <property type="molecule type" value="Genomic_DNA"/>
</dbReference>
<dbReference type="RefSeq" id="WP_189693729.1">
    <property type="nucleotide sequence ID" value="NZ_BNCM01000006.1"/>
</dbReference>
<evidence type="ECO:0000256" key="1">
    <source>
        <dbReference type="SAM" id="MobiDB-lite"/>
    </source>
</evidence>
<dbReference type="Proteomes" id="UP000639051">
    <property type="component" value="Unassembled WGS sequence"/>
</dbReference>
<feature type="compositionally biased region" description="Basic and acidic residues" evidence="1">
    <location>
        <begin position="1"/>
        <end position="20"/>
    </location>
</feature>
<evidence type="ECO:0000313" key="3">
    <source>
        <dbReference type="Proteomes" id="UP000639051"/>
    </source>
</evidence>
<feature type="compositionally biased region" description="Acidic residues" evidence="1">
    <location>
        <begin position="21"/>
        <end position="31"/>
    </location>
</feature>
<proteinExistence type="predicted"/>
<feature type="region of interest" description="Disordered" evidence="1">
    <location>
        <begin position="1"/>
        <end position="45"/>
    </location>
</feature>
<sequence>MKRRTAVHEHRLEWIRRHEDEEPSDQDEEATDNGSGKQESRRSAA</sequence>